<dbReference type="SUPFAM" id="SSF63501">
    <property type="entry name" value="Frizzled cysteine-rich domain"/>
    <property type="match status" value="1"/>
</dbReference>
<evidence type="ECO:0000256" key="2">
    <source>
        <dbReference type="ARBA" id="ARBA00023157"/>
    </source>
</evidence>
<feature type="compositionally biased region" description="Low complexity" evidence="4">
    <location>
        <begin position="96"/>
        <end position="109"/>
    </location>
</feature>
<name>A0A443RSZ3_9ACAR</name>
<evidence type="ECO:0000256" key="3">
    <source>
        <dbReference type="PROSITE-ProRule" id="PRU00090"/>
    </source>
</evidence>
<dbReference type="GO" id="GO:0060070">
    <property type="term" value="P:canonical Wnt signaling pathway"/>
    <property type="evidence" value="ECO:0007669"/>
    <property type="project" value="TreeGrafter"/>
</dbReference>
<keyword evidence="7" id="KW-1185">Reference proteome</keyword>
<dbReference type="AlphaFoldDB" id="A0A443RSZ3"/>
<comment type="caution">
    <text evidence="3">Lacks conserved residue(s) required for the propagation of feature annotation.</text>
</comment>
<proteinExistence type="predicted"/>
<reference evidence="6 7" key="1">
    <citation type="journal article" date="2018" name="Gigascience">
        <title>Genomes of trombidid mites reveal novel predicted allergens and laterally-transferred genes associated with secondary metabolism.</title>
        <authorList>
            <person name="Dong X."/>
            <person name="Chaisiri K."/>
            <person name="Xia D."/>
            <person name="Armstrong S.D."/>
            <person name="Fang Y."/>
            <person name="Donnelly M.J."/>
            <person name="Kadowaki T."/>
            <person name="McGarry J.W."/>
            <person name="Darby A.C."/>
            <person name="Makepeace B.L."/>
        </authorList>
    </citation>
    <scope>NUCLEOTIDE SEQUENCE [LARGE SCALE GENOMIC DNA]</scope>
    <source>
        <strain evidence="6">UoL-UT</strain>
    </source>
</reference>
<evidence type="ECO:0000313" key="7">
    <source>
        <dbReference type="Proteomes" id="UP000288716"/>
    </source>
</evidence>
<keyword evidence="2 3" id="KW-1015">Disulfide bond</keyword>
<dbReference type="InterPro" id="IPR036790">
    <property type="entry name" value="Frizzled_dom_sf"/>
</dbReference>
<feature type="compositionally biased region" description="Basic residues" evidence="4">
    <location>
        <begin position="84"/>
        <end position="95"/>
    </location>
</feature>
<dbReference type="SMART" id="SM00063">
    <property type="entry name" value="FRI"/>
    <property type="match status" value="1"/>
</dbReference>
<evidence type="ECO:0000256" key="4">
    <source>
        <dbReference type="SAM" id="MobiDB-lite"/>
    </source>
</evidence>
<dbReference type="GO" id="GO:0035567">
    <property type="term" value="P:non-canonical Wnt signaling pathway"/>
    <property type="evidence" value="ECO:0007669"/>
    <property type="project" value="TreeGrafter"/>
</dbReference>
<dbReference type="InterPro" id="IPR020067">
    <property type="entry name" value="Frizzled_dom"/>
</dbReference>
<keyword evidence="1" id="KW-0217">Developmental protein</keyword>
<feature type="non-terminal residue" evidence="6">
    <location>
        <position position="1"/>
    </location>
</feature>
<comment type="caution">
    <text evidence="6">The sequence shown here is derived from an EMBL/GenBank/DDBJ whole genome shotgun (WGS) entry which is preliminary data.</text>
</comment>
<sequence>LIEIKCSPHLKLLLCSVYAPICTPLAVIIHPCRSLCQSARNGCESIMKQYGHEWPINLDCARFPQKNNGQICIDVEKKQSTLRTTKRPTFRKKNNRNNSNVVSNVRLTK</sequence>
<dbReference type="PANTHER" id="PTHR11309">
    <property type="entry name" value="FRIZZLED"/>
    <property type="match status" value="1"/>
</dbReference>
<dbReference type="VEuPathDB" id="VectorBase:LDEU013633"/>
<organism evidence="6 7">
    <name type="scientific">Leptotrombidium deliense</name>
    <dbReference type="NCBI Taxonomy" id="299467"/>
    <lineage>
        <taxon>Eukaryota</taxon>
        <taxon>Metazoa</taxon>
        <taxon>Ecdysozoa</taxon>
        <taxon>Arthropoda</taxon>
        <taxon>Chelicerata</taxon>
        <taxon>Arachnida</taxon>
        <taxon>Acari</taxon>
        <taxon>Acariformes</taxon>
        <taxon>Trombidiformes</taxon>
        <taxon>Prostigmata</taxon>
        <taxon>Anystina</taxon>
        <taxon>Parasitengona</taxon>
        <taxon>Trombiculoidea</taxon>
        <taxon>Trombiculidae</taxon>
        <taxon>Leptotrombidium</taxon>
    </lineage>
</organism>
<protein>
    <submittedName>
        <fullName evidence="6">Frizzled-2-like protein</fullName>
    </submittedName>
</protein>
<accession>A0A443RSZ3</accession>
<feature type="domain" description="FZ" evidence="5">
    <location>
        <begin position="1"/>
        <end position="75"/>
    </location>
</feature>
<dbReference type="STRING" id="299467.A0A443RSZ3"/>
<dbReference type="Proteomes" id="UP000288716">
    <property type="component" value="Unassembled WGS sequence"/>
</dbReference>
<dbReference type="InterPro" id="IPR015526">
    <property type="entry name" value="Frizzled/SFRP"/>
</dbReference>
<evidence type="ECO:0000256" key="1">
    <source>
        <dbReference type="ARBA" id="ARBA00022473"/>
    </source>
</evidence>
<feature type="region of interest" description="Disordered" evidence="4">
    <location>
        <begin position="83"/>
        <end position="109"/>
    </location>
</feature>
<dbReference type="GO" id="GO:0005886">
    <property type="term" value="C:plasma membrane"/>
    <property type="evidence" value="ECO:0007669"/>
    <property type="project" value="TreeGrafter"/>
</dbReference>
<dbReference type="PROSITE" id="PS50038">
    <property type="entry name" value="FZ"/>
    <property type="match status" value="1"/>
</dbReference>
<dbReference type="Pfam" id="PF01392">
    <property type="entry name" value="Fz"/>
    <property type="match status" value="1"/>
</dbReference>
<evidence type="ECO:0000259" key="5">
    <source>
        <dbReference type="PROSITE" id="PS50038"/>
    </source>
</evidence>
<dbReference type="EMBL" id="NCKV01040125">
    <property type="protein sequence ID" value="RWS18407.1"/>
    <property type="molecule type" value="Genomic_DNA"/>
</dbReference>
<dbReference type="GO" id="GO:0017147">
    <property type="term" value="F:Wnt-protein binding"/>
    <property type="evidence" value="ECO:0007669"/>
    <property type="project" value="TreeGrafter"/>
</dbReference>
<feature type="disulfide bond" evidence="3">
    <location>
        <begin position="36"/>
        <end position="60"/>
    </location>
</feature>
<dbReference type="GO" id="GO:0042813">
    <property type="term" value="F:Wnt receptor activity"/>
    <property type="evidence" value="ECO:0007669"/>
    <property type="project" value="TreeGrafter"/>
</dbReference>
<gene>
    <name evidence="6" type="ORF">B4U80_03062</name>
</gene>
<dbReference type="OrthoDB" id="10053709at2759"/>
<evidence type="ECO:0000313" key="6">
    <source>
        <dbReference type="EMBL" id="RWS18407.1"/>
    </source>
</evidence>
<dbReference type="Gene3D" id="1.10.2000.10">
    <property type="entry name" value="Frizzled cysteine-rich domain"/>
    <property type="match status" value="1"/>
</dbReference>